<dbReference type="Proteomes" id="UP000029734">
    <property type="component" value="Unassembled WGS sequence"/>
</dbReference>
<name>A0A098M4E4_9BACL</name>
<reference evidence="1 2" key="2">
    <citation type="submission" date="2014-10" db="EMBL/GenBank/DDBJ databases">
        <title>Comparative genomics of the Paenibacillus odorifer group.</title>
        <authorList>
            <person name="Tsai Y.-C."/>
            <person name="Martin N."/>
            <person name="Korlach J."/>
            <person name="Wiedmann M."/>
        </authorList>
    </citation>
    <scope>NUCLEOTIDE SEQUENCE [LARGE SCALE GENOMIC DNA]</scope>
    <source>
        <strain evidence="1 2">DSM 18334</strain>
    </source>
</reference>
<dbReference type="eggNOG" id="ENOG502ZJSI">
    <property type="taxonomic scope" value="Bacteria"/>
</dbReference>
<keyword evidence="2" id="KW-1185">Reference proteome</keyword>
<protein>
    <submittedName>
        <fullName evidence="1">Uncharacterized protein</fullName>
    </submittedName>
</protein>
<gene>
    <name evidence="1" type="ORF">PWYN_22740</name>
</gene>
<organism evidence="1 2">
    <name type="scientific">Paenibacillus wynnii</name>
    <dbReference type="NCBI Taxonomy" id="268407"/>
    <lineage>
        <taxon>Bacteria</taxon>
        <taxon>Bacillati</taxon>
        <taxon>Bacillota</taxon>
        <taxon>Bacilli</taxon>
        <taxon>Bacillales</taxon>
        <taxon>Paenibacillaceae</taxon>
        <taxon>Paenibacillus</taxon>
    </lineage>
</organism>
<proteinExistence type="predicted"/>
<evidence type="ECO:0000313" key="1">
    <source>
        <dbReference type="EMBL" id="KGE17425.1"/>
    </source>
</evidence>
<dbReference type="AlphaFoldDB" id="A0A098M4E4"/>
<evidence type="ECO:0000313" key="2">
    <source>
        <dbReference type="Proteomes" id="UP000029734"/>
    </source>
</evidence>
<accession>A0A098M4E4</accession>
<sequence>MASKFASKFDPANFFYLRNAFLRGSLLLKQTNFIEFHDLIKGNKPMEPVTFEYVQGSINKDIILGGGAVYLLSSQLIQALMEHNFTGWDTFKVEATGKDRVPIEGYEGLFITRTAGPFDYSFCQDKLMPNPRGIMIPAYIGMGFDPQTWDGSDIFSLQNTTHVIVSRQVQEVLRKFKTNSVNLIPLNDYINFK</sequence>
<dbReference type="EMBL" id="JQCR01000003">
    <property type="protein sequence ID" value="KGE17425.1"/>
    <property type="molecule type" value="Genomic_DNA"/>
</dbReference>
<reference evidence="1 2" key="1">
    <citation type="submission" date="2014-08" db="EMBL/GenBank/DDBJ databases">
        <authorList>
            <person name="den Bakker H.C."/>
        </authorList>
    </citation>
    <scope>NUCLEOTIDE SEQUENCE [LARGE SCALE GENOMIC DNA]</scope>
    <source>
        <strain evidence="1 2">DSM 18334</strain>
    </source>
</reference>
<comment type="caution">
    <text evidence="1">The sequence shown here is derived from an EMBL/GenBank/DDBJ whole genome shotgun (WGS) entry which is preliminary data.</text>
</comment>
<dbReference type="STRING" id="268407.PWYN_22740"/>